<dbReference type="RefSeq" id="WP_213040504.1">
    <property type="nucleotide sequence ID" value="NZ_CAJNBJ010000001.1"/>
</dbReference>
<dbReference type="PANTHER" id="PTHR37530:SF1">
    <property type="entry name" value="OUTER MEMBRANE PROTEIN SLP"/>
    <property type="match status" value="1"/>
</dbReference>
<keyword evidence="2" id="KW-0449">Lipoprotein</keyword>
<protein>
    <submittedName>
        <fullName evidence="2">Starvation lipoprotein Slp paralog</fullName>
    </submittedName>
</protein>
<dbReference type="PROSITE" id="PS51257">
    <property type="entry name" value="PROKAR_LIPOPROTEIN"/>
    <property type="match status" value="1"/>
</dbReference>
<proteinExistence type="predicted"/>
<name>A0ABM8QIR3_9BACT</name>
<dbReference type="PIRSF" id="PIRSF004982">
    <property type="entry name" value="SlP"/>
    <property type="match status" value="1"/>
</dbReference>
<organism evidence="2 3">
    <name type="scientific">Nitrospira defluvii</name>
    <dbReference type="NCBI Taxonomy" id="330214"/>
    <lineage>
        <taxon>Bacteria</taxon>
        <taxon>Pseudomonadati</taxon>
        <taxon>Nitrospirota</taxon>
        <taxon>Nitrospiria</taxon>
        <taxon>Nitrospirales</taxon>
        <taxon>Nitrospiraceae</taxon>
        <taxon>Nitrospira</taxon>
    </lineage>
</organism>
<comment type="caution">
    <text evidence="2">The sequence shown here is derived from an EMBL/GenBank/DDBJ whole genome shotgun (WGS) entry which is preliminary data.</text>
</comment>
<gene>
    <name evidence="2" type="ORF">NSPZN2_10642</name>
</gene>
<evidence type="ECO:0000313" key="3">
    <source>
        <dbReference type="Proteomes" id="UP000675880"/>
    </source>
</evidence>
<dbReference type="EMBL" id="CAJNBJ010000001">
    <property type="protein sequence ID" value="CAE6699298.1"/>
    <property type="molecule type" value="Genomic_DNA"/>
</dbReference>
<sequence length="183" mass="20573">MRGKLLQGIGIFCLTAVLTACATSADQRESADGSPPSPPFSQIKATPESFKGQTLVLGGQVLSARRLKDGTRLEVLQLPLNNAQQPSLDLMKSQGRFVAIQREFLDPATVPPGTFLTVTGELTGSVTLPLDETDYVYPVIDIKSFRTWIPSQDSDQFRYRPYPYYSPFWHPYWGPYGRFPYYW</sequence>
<dbReference type="Proteomes" id="UP000675880">
    <property type="component" value="Unassembled WGS sequence"/>
</dbReference>
<keyword evidence="3" id="KW-1185">Reference proteome</keyword>
<dbReference type="NCBIfam" id="TIGR00752">
    <property type="entry name" value="slp"/>
    <property type="match status" value="1"/>
</dbReference>
<reference evidence="2 3" key="1">
    <citation type="submission" date="2021-02" db="EMBL/GenBank/DDBJ databases">
        <authorList>
            <person name="Han P."/>
        </authorList>
    </citation>
    <scope>NUCLEOTIDE SEQUENCE [LARGE SCALE GENOMIC DNA]</scope>
    <source>
        <strain evidence="2">Candidatus Nitrospira sp. ZN2</strain>
    </source>
</reference>
<keyword evidence="1" id="KW-0732">Signal</keyword>
<feature type="signal peptide" evidence="1">
    <location>
        <begin position="1"/>
        <end position="22"/>
    </location>
</feature>
<feature type="chain" id="PRO_5046962294" evidence="1">
    <location>
        <begin position="23"/>
        <end position="183"/>
    </location>
</feature>
<accession>A0ABM8QIR3</accession>
<dbReference type="Pfam" id="PF03843">
    <property type="entry name" value="Slp"/>
    <property type="match status" value="1"/>
</dbReference>
<evidence type="ECO:0000256" key="1">
    <source>
        <dbReference type="SAM" id="SignalP"/>
    </source>
</evidence>
<evidence type="ECO:0000313" key="2">
    <source>
        <dbReference type="EMBL" id="CAE6699298.1"/>
    </source>
</evidence>
<dbReference type="PANTHER" id="PTHR37530">
    <property type="entry name" value="OUTER MEMBRANE PROTEIN SLP"/>
    <property type="match status" value="1"/>
</dbReference>
<dbReference type="InterPro" id="IPR004658">
    <property type="entry name" value="OMP_Slp"/>
</dbReference>